<sequence length="162" mass="17085">MLRLASADPPHTSGRRWEPTPADGAALIVLLVTEAQAQTAEAIKAAGQAADSLMQYQAVGAFCVLLAIALGVVFWRNMKLQDQNAELKVQIATIAANSTSAIASYASALDRMQAAQATAAETMREQGAETAKEISELRHSTNNHKAAVNAVMELLAKRQGAA</sequence>
<comment type="caution">
    <text evidence="4">The sequence shown here is derived from an EMBL/GenBank/DDBJ whole genome shotgun (WGS) entry which is preliminary data.</text>
</comment>
<feature type="transmembrane region" description="Helical" evidence="3">
    <location>
        <begin position="53"/>
        <end position="75"/>
    </location>
</feature>
<gene>
    <name evidence="4" type="ORF">LNAOJCKE_0965</name>
</gene>
<evidence type="ECO:0000256" key="2">
    <source>
        <dbReference type="SAM" id="MobiDB-lite"/>
    </source>
</evidence>
<keyword evidence="3" id="KW-0812">Transmembrane</keyword>
<dbReference type="Proteomes" id="UP001055039">
    <property type="component" value="Unassembled WGS sequence"/>
</dbReference>
<reference evidence="4" key="1">
    <citation type="journal article" date="2021" name="Front. Microbiol.">
        <title>Comprehensive Comparative Genomics and Phenotyping of Methylobacterium Species.</title>
        <authorList>
            <person name="Alessa O."/>
            <person name="Ogura Y."/>
            <person name="Fujitani Y."/>
            <person name="Takami H."/>
            <person name="Hayashi T."/>
            <person name="Sahin N."/>
            <person name="Tani A."/>
        </authorList>
    </citation>
    <scope>NUCLEOTIDE SEQUENCE</scope>
    <source>
        <strain evidence="4">NBRC 15686</strain>
    </source>
</reference>
<evidence type="ECO:0008006" key="6">
    <source>
        <dbReference type="Google" id="ProtNLM"/>
    </source>
</evidence>
<proteinExistence type="predicted"/>
<feature type="coiled-coil region" evidence="1">
    <location>
        <begin position="77"/>
        <end position="125"/>
    </location>
</feature>
<accession>A0ABQ4U994</accession>
<protein>
    <recommendedName>
        <fullName evidence="6">Chemotaxis protein</fullName>
    </recommendedName>
</protein>
<evidence type="ECO:0000256" key="1">
    <source>
        <dbReference type="SAM" id="Coils"/>
    </source>
</evidence>
<keyword evidence="5" id="KW-1185">Reference proteome</keyword>
<keyword evidence="1" id="KW-0175">Coiled coil</keyword>
<name>A0ABQ4U994_9HYPH</name>
<evidence type="ECO:0000256" key="3">
    <source>
        <dbReference type="SAM" id="Phobius"/>
    </source>
</evidence>
<feature type="region of interest" description="Disordered" evidence="2">
    <location>
        <begin position="1"/>
        <end position="20"/>
    </location>
</feature>
<evidence type="ECO:0000313" key="5">
    <source>
        <dbReference type="Proteomes" id="UP001055039"/>
    </source>
</evidence>
<organism evidence="4 5">
    <name type="scientific">Methylorubrum aminovorans</name>
    <dbReference type="NCBI Taxonomy" id="269069"/>
    <lineage>
        <taxon>Bacteria</taxon>
        <taxon>Pseudomonadati</taxon>
        <taxon>Pseudomonadota</taxon>
        <taxon>Alphaproteobacteria</taxon>
        <taxon>Hyphomicrobiales</taxon>
        <taxon>Methylobacteriaceae</taxon>
        <taxon>Methylorubrum</taxon>
    </lineage>
</organism>
<dbReference type="EMBL" id="BPRC01000001">
    <property type="protein sequence ID" value="GJE63767.1"/>
    <property type="molecule type" value="Genomic_DNA"/>
</dbReference>
<keyword evidence="3" id="KW-0472">Membrane</keyword>
<reference evidence="4" key="2">
    <citation type="submission" date="2021-08" db="EMBL/GenBank/DDBJ databases">
        <authorList>
            <person name="Tani A."/>
            <person name="Ola A."/>
            <person name="Ogura Y."/>
            <person name="Katsura K."/>
            <person name="Hayashi T."/>
        </authorList>
    </citation>
    <scope>NUCLEOTIDE SEQUENCE</scope>
    <source>
        <strain evidence="4">NBRC 15686</strain>
    </source>
</reference>
<evidence type="ECO:0000313" key="4">
    <source>
        <dbReference type="EMBL" id="GJE63767.1"/>
    </source>
</evidence>
<keyword evidence="3" id="KW-1133">Transmembrane helix</keyword>